<reference evidence="1 2" key="1">
    <citation type="submission" date="2019-09" db="EMBL/GenBank/DDBJ databases">
        <title>NBRP : Genome information of microbial organism related human and environment.</title>
        <authorList>
            <person name="Hattori M."/>
            <person name="Oshima K."/>
            <person name="Inaba H."/>
            <person name="Suda W."/>
            <person name="Sakamoto M."/>
            <person name="Iino T."/>
            <person name="Kitahara M."/>
            <person name="Oshida Y."/>
            <person name="Iida T."/>
            <person name="Kudo T."/>
            <person name="Itoh T."/>
            <person name="Ohkuma M."/>
        </authorList>
    </citation>
    <scope>NUCLEOTIDE SEQUENCE [LARGE SCALE GENOMIC DNA]</scope>
    <source>
        <strain evidence="1 2">Q-1</strain>
    </source>
</reference>
<dbReference type="Proteomes" id="UP000324996">
    <property type="component" value="Unassembled WGS sequence"/>
</dbReference>
<sequence>MVLWTDDPFSSYAKAEKVYVDGALVWDLNDRTVQPVMDFELGQPGAGDAK</sequence>
<protein>
    <submittedName>
        <fullName evidence="1">Uncharacterized protein</fullName>
    </submittedName>
</protein>
<accession>A0A5A7N722</accession>
<dbReference type="EMBL" id="BKCN01000006">
    <property type="protein sequence ID" value="GER03908.1"/>
    <property type="molecule type" value="Genomic_DNA"/>
</dbReference>
<evidence type="ECO:0000313" key="2">
    <source>
        <dbReference type="Proteomes" id="UP000324996"/>
    </source>
</evidence>
<proteinExistence type="predicted"/>
<dbReference type="AlphaFoldDB" id="A0A5A7N722"/>
<comment type="caution">
    <text evidence="1">The sequence shown here is derived from an EMBL/GenBank/DDBJ whole genome shotgun (WGS) entry which is preliminary data.</text>
</comment>
<evidence type="ECO:0000313" key="1">
    <source>
        <dbReference type="EMBL" id="GER03908.1"/>
    </source>
</evidence>
<name>A0A5A7N722_9PROT</name>
<gene>
    <name evidence="1" type="ORF">JCM17846_15900</name>
</gene>
<keyword evidence="2" id="KW-1185">Reference proteome</keyword>
<organism evidence="1 2">
    <name type="scientific">Iodidimonas nitroreducens</name>
    <dbReference type="NCBI Taxonomy" id="1236968"/>
    <lineage>
        <taxon>Bacteria</taxon>
        <taxon>Pseudomonadati</taxon>
        <taxon>Pseudomonadota</taxon>
        <taxon>Alphaproteobacteria</taxon>
        <taxon>Iodidimonadales</taxon>
        <taxon>Iodidimonadaceae</taxon>
        <taxon>Iodidimonas</taxon>
    </lineage>
</organism>